<accession>B7J7H1</accession>
<gene>
    <name evidence="3" type="ordered locus">AFE_0996</name>
</gene>
<dbReference type="eggNOG" id="ENOG5033BMH">
    <property type="taxonomic scope" value="Bacteria"/>
</dbReference>
<organism evidence="3 4">
    <name type="scientific">Acidithiobacillus ferrooxidans (strain ATCC 23270 / DSM 14882 / CIP 104768 / NCIMB 8455)</name>
    <name type="common">Ferrobacillus ferrooxidans (strain ATCC 23270)</name>
    <dbReference type="NCBI Taxonomy" id="243159"/>
    <lineage>
        <taxon>Bacteria</taxon>
        <taxon>Pseudomonadati</taxon>
        <taxon>Pseudomonadota</taxon>
        <taxon>Acidithiobacillia</taxon>
        <taxon>Acidithiobacillales</taxon>
        <taxon>Acidithiobacillaceae</taxon>
        <taxon>Acidithiobacillus</taxon>
    </lineage>
</organism>
<dbReference type="EMBL" id="CP001219">
    <property type="protein sequence ID" value="ACK78199.1"/>
    <property type="molecule type" value="Genomic_DNA"/>
</dbReference>
<dbReference type="Pfam" id="PF12728">
    <property type="entry name" value="HTH_17"/>
    <property type="match status" value="1"/>
</dbReference>
<dbReference type="KEGG" id="afr:AFE_0996"/>
<keyword evidence="4" id="KW-1185">Reference proteome</keyword>
<dbReference type="Proteomes" id="UP000001362">
    <property type="component" value="Chromosome"/>
</dbReference>
<evidence type="ECO:0000256" key="1">
    <source>
        <dbReference type="SAM" id="MobiDB-lite"/>
    </source>
</evidence>
<feature type="domain" description="Helix-turn-helix" evidence="2">
    <location>
        <begin position="5"/>
        <end position="52"/>
    </location>
</feature>
<dbReference type="AlphaFoldDB" id="B7J7H1"/>
<evidence type="ECO:0000313" key="4">
    <source>
        <dbReference type="Proteomes" id="UP000001362"/>
    </source>
</evidence>
<dbReference type="STRING" id="243159.AFE_0996"/>
<reference evidence="3 4" key="1">
    <citation type="journal article" date="2008" name="BMC Genomics">
        <title>Acidithiobacillus ferrooxidans metabolism: from genome sequence to industrial applications.</title>
        <authorList>
            <person name="Valdes J."/>
            <person name="Pedroso I."/>
            <person name="Quatrini R."/>
            <person name="Dodson R.J."/>
            <person name="Tettelin H."/>
            <person name="Blake R.II."/>
            <person name="Eisen J.A."/>
            <person name="Holmes D.S."/>
        </authorList>
    </citation>
    <scope>NUCLEOTIDE SEQUENCE [LARGE SCALE GENOMIC DNA]</scope>
    <source>
        <strain evidence="4">ATCC 23270 / DSM 14882 / CIP 104768 / NCIMB 8455</strain>
    </source>
</reference>
<protein>
    <submittedName>
        <fullName evidence="3">DNA binding protein, excisionase family</fullName>
    </submittedName>
</protein>
<dbReference type="InterPro" id="IPR041657">
    <property type="entry name" value="HTH_17"/>
</dbReference>
<name>B7J7H1_ACIF2</name>
<dbReference type="PaxDb" id="243159-AFE_0996"/>
<sequence>MARTLDLDDAAKFLNLSKEEVRRRAKKGTIPAAKPGRCWAFLEDDLVAYFRSLYPQNRQAAPSRGNTEAKCSTNVVKLGGLASLHPTGSALDARLEQRKRHRQKNSTIASRPRPGGRSN</sequence>
<evidence type="ECO:0000313" key="3">
    <source>
        <dbReference type="EMBL" id="ACK78199.1"/>
    </source>
</evidence>
<feature type="region of interest" description="Disordered" evidence="1">
    <location>
        <begin position="96"/>
        <end position="119"/>
    </location>
</feature>
<evidence type="ECO:0000259" key="2">
    <source>
        <dbReference type="Pfam" id="PF12728"/>
    </source>
</evidence>
<proteinExistence type="predicted"/>
<dbReference type="HOGENOM" id="CLU_149172_0_0_6"/>